<feature type="compositionally biased region" description="Gly residues" evidence="1">
    <location>
        <begin position="722"/>
        <end position="733"/>
    </location>
</feature>
<evidence type="ECO:0000313" key="4">
    <source>
        <dbReference type="Proteomes" id="UP001187143"/>
    </source>
</evidence>
<organism evidence="3 4">
    <name type="scientific">Mycobacterium intracellulare</name>
    <dbReference type="NCBI Taxonomy" id="1767"/>
    <lineage>
        <taxon>Bacteria</taxon>
        <taxon>Bacillati</taxon>
        <taxon>Actinomycetota</taxon>
        <taxon>Actinomycetes</taxon>
        <taxon>Mycobacteriales</taxon>
        <taxon>Mycobacteriaceae</taxon>
        <taxon>Mycobacterium</taxon>
        <taxon>Mycobacterium avium complex (MAC)</taxon>
    </lineage>
</organism>
<dbReference type="InterPro" id="IPR057746">
    <property type="entry name" value="CpnT-like_N"/>
</dbReference>
<feature type="compositionally biased region" description="Low complexity" evidence="1">
    <location>
        <begin position="649"/>
        <end position="665"/>
    </location>
</feature>
<dbReference type="EMBL" id="JAWLLD010000002">
    <property type="protein sequence ID" value="MDV7011129.1"/>
    <property type="molecule type" value="Genomic_DNA"/>
</dbReference>
<feature type="domain" description="Outer membrane channel protein CpnT-like N-terminal" evidence="2">
    <location>
        <begin position="123"/>
        <end position="227"/>
    </location>
</feature>
<proteinExistence type="predicted"/>
<evidence type="ECO:0000259" key="2">
    <source>
        <dbReference type="Pfam" id="PF25547"/>
    </source>
</evidence>
<protein>
    <recommendedName>
        <fullName evidence="2">Outer membrane channel protein CpnT-like N-terminal domain-containing protein</fullName>
    </recommendedName>
</protein>
<feature type="compositionally biased region" description="Low complexity" evidence="1">
    <location>
        <begin position="557"/>
        <end position="568"/>
    </location>
</feature>
<sequence>MAPLAVDPEAMYAAGSAVVAAGDGLAASLTILTAGFSAHTGVDRAGEVFGLGYQDTAESLLKAAAAAVNACRKCGAIIQQGAANYSNVDAASTLGGGGGVLQSPSPPAELAAPKAPGTMGPGEPPPLLWAVVQSFVLELWPDGDVAGSRAAASRWRGFAAAAKGVQGTLNGAKALFDSQHIPEGEKLDHALSEIGSAAAAIGEQCGKLATTIDKFADQVDHAQHAIRDLLHRIGSLGDLGHDIMLIIDGDAWDEIKKIAKDINDVLHHLGQEARACEQGIRLLMQAADRQIVTCEKYARRGLVQFLGEDVGNPVATVFDTYINAHEGVLKAAVGMGLGLVDLSPHWLAVDPQGVGATWTGLAKTAWKGSLFNAAINPEEFAATQLTELKGVVHAEDWTGDRPGLGAGENVFDIATLIAPGLGEAGAAADGAGAAARGAEAEAEAVGAAGRVTGKGAEGLGGITGARGALTDITKASADLPTKLEGVSGNLPEIKPPASGSPVAVPPGKPLESPVESAPRPADGAPPAPQGSTPATTSPGSAGGSPTPSGGPSGGPHGPDSSPTPATSPGGSGGLHDPAPPPAPAAGAPPGGSGLHEPAAEPAPPAAPVAPGGPREPVSTPSGGPHEPVSVPAEEPREPVSAPAGGAHEPASVSAVGSPAAPGAAGERLPSMPSQLFDHSPSLSSGGSSSEAASFGAHSATPTPPVSAHLAPPHGHPTEVPTAGGGRHGPGEGSPQGEHMPTEPPHGWQPHGDGGPPKGDGHQPTAHDGSPHGPDTDASHGDDGPTDGLTAEKRDEIIAMPKGDRPEPSEYLSSEYIQNHLQKFNDGATRFMPESNLEKYGIAQRDGTSFVMPRHEADAMTAATRGDLRAMENALGLPQGFLDSNKIVRIDIADPDEFNLRIPSGNEAGANEQWIPGGTLPSGASEAVVDGGLIPPDHYTVTDIFE</sequence>
<dbReference type="Pfam" id="PF25547">
    <property type="entry name" value="WXG100_2"/>
    <property type="match status" value="1"/>
</dbReference>
<dbReference type="Proteomes" id="UP001187143">
    <property type="component" value="Unassembled WGS sequence"/>
</dbReference>
<evidence type="ECO:0000313" key="3">
    <source>
        <dbReference type="EMBL" id="MDV7011129.1"/>
    </source>
</evidence>
<dbReference type="AlphaFoldDB" id="A0AAE4UBX3"/>
<feature type="region of interest" description="Disordered" evidence="1">
    <location>
        <begin position="98"/>
        <end position="117"/>
    </location>
</feature>
<evidence type="ECO:0000256" key="1">
    <source>
        <dbReference type="SAM" id="MobiDB-lite"/>
    </source>
</evidence>
<dbReference type="RefSeq" id="WP_080691190.1">
    <property type="nucleotide sequence ID" value="NZ_JAEKMV010000005.1"/>
</dbReference>
<reference evidence="3" key="1">
    <citation type="submission" date="2023-10" db="EMBL/GenBank/DDBJ databases">
        <title>Characterization and genome sequence of Mycobacterium intracellulare ABSURDO, a novel pathogenic isolate with three colony morphotypes that vary in growth and acid-fastness.</title>
        <authorList>
            <person name="Jude B.A."/>
            <person name="Robinson R.T."/>
        </authorList>
    </citation>
    <scope>NUCLEOTIDE SEQUENCE</scope>
    <source>
        <strain evidence="3">ABSURDO Component B</strain>
    </source>
</reference>
<name>A0AAE4UBX3_MYCIT</name>
<feature type="compositionally biased region" description="Basic and acidic residues" evidence="1">
    <location>
        <begin position="789"/>
        <end position="807"/>
    </location>
</feature>
<accession>A0AAE4UBX3</accession>
<feature type="compositionally biased region" description="Basic and acidic residues" evidence="1">
    <location>
        <begin position="773"/>
        <end position="782"/>
    </location>
</feature>
<gene>
    <name evidence="3" type="ORF">R4F53_02270</name>
</gene>
<feature type="compositionally biased region" description="Low complexity" evidence="1">
    <location>
        <begin position="529"/>
        <end position="549"/>
    </location>
</feature>
<comment type="caution">
    <text evidence="3">The sequence shown here is derived from an EMBL/GenBank/DDBJ whole genome shotgun (WGS) entry which is preliminary data.</text>
</comment>
<feature type="region of interest" description="Disordered" evidence="1">
    <location>
        <begin position="482"/>
        <end position="808"/>
    </location>
</feature>
<feature type="compositionally biased region" description="Low complexity" evidence="1">
    <location>
        <begin position="679"/>
        <end position="699"/>
    </location>
</feature>
<feature type="compositionally biased region" description="Low complexity" evidence="1">
    <location>
        <begin position="608"/>
        <end position="617"/>
    </location>
</feature>